<gene>
    <name evidence="1" type="ORF">NHP190012_13610</name>
</gene>
<evidence type="ECO:0000313" key="1">
    <source>
        <dbReference type="EMBL" id="BCZ19719.1"/>
    </source>
</evidence>
<reference evidence="1 2" key="1">
    <citation type="submission" date="2021-07" db="EMBL/GenBank/DDBJ databases">
        <title>Novel Helicobacter sp. Isolated from a cat.</title>
        <authorList>
            <person name="Rimbara E."/>
            <person name="Suzuki M."/>
        </authorList>
    </citation>
    <scope>NUCLEOTIDE SEQUENCE [LARGE SCALE GENOMIC DNA]</scope>
    <source>
        <strain evidence="2">NHP19-012</strain>
    </source>
</reference>
<dbReference type="EMBL" id="AP024819">
    <property type="protein sequence ID" value="BCZ19719.1"/>
    <property type="molecule type" value="Genomic_DNA"/>
</dbReference>
<proteinExistence type="predicted"/>
<keyword evidence="2" id="KW-1185">Reference proteome</keyword>
<evidence type="ECO:0000313" key="2">
    <source>
        <dbReference type="Proteomes" id="UP000826146"/>
    </source>
</evidence>
<accession>A0ABM7SIH4</accession>
<organism evidence="1 2">
    <name type="scientific">Helicobacter gastrofelis</name>
    <dbReference type="NCBI Taxonomy" id="2849642"/>
    <lineage>
        <taxon>Bacteria</taxon>
        <taxon>Pseudomonadati</taxon>
        <taxon>Campylobacterota</taxon>
        <taxon>Epsilonproteobacteria</taxon>
        <taxon>Campylobacterales</taxon>
        <taxon>Helicobacteraceae</taxon>
        <taxon>Helicobacter</taxon>
    </lineage>
</organism>
<name>A0ABM7SIH4_9HELI</name>
<protein>
    <submittedName>
        <fullName evidence="1">Uncharacterized protein</fullName>
    </submittedName>
</protein>
<sequence length="74" mass="8385">MRHTLELQECDGLKTSWIYPQTKNAVKSDCRAKNLDETKSTPTQNDLVANIEAKLAELAKKDCDAFCTHYIKTP</sequence>
<dbReference type="Proteomes" id="UP000826146">
    <property type="component" value="Chromosome"/>
</dbReference>